<keyword evidence="2" id="KW-1185">Reference proteome</keyword>
<comment type="caution">
    <text evidence="1">The sequence shown here is derived from an EMBL/GenBank/DDBJ whole genome shotgun (WGS) entry which is preliminary data.</text>
</comment>
<evidence type="ECO:0000313" key="2">
    <source>
        <dbReference type="Proteomes" id="UP000237839"/>
    </source>
</evidence>
<organism evidence="1 2">
    <name type="scientific">Solimicrobium silvestre</name>
    <dbReference type="NCBI Taxonomy" id="2099400"/>
    <lineage>
        <taxon>Bacteria</taxon>
        <taxon>Pseudomonadati</taxon>
        <taxon>Pseudomonadota</taxon>
        <taxon>Betaproteobacteria</taxon>
        <taxon>Burkholderiales</taxon>
        <taxon>Oxalobacteraceae</taxon>
        <taxon>Solimicrobium</taxon>
    </lineage>
</organism>
<dbReference type="Proteomes" id="UP000237839">
    <property type="component" value="Unassembled WGS sequence"/>
</dbReference>
<evidence type="ECO:0000313" key="1">
    <source>
        <dbReference type="EMBL" id="PRC93437.1"/>
    </source>
</evidence>
<reference evidence="1 2" key="1">
    <citation type="submission" date="2018-02" db="EMBL/GenBank/DDBJ databases">
        <title>Solimicrobium silvestre gen. nov., sp. nov., isolated from alpine forest soil.</title>
        <authorList>
            <person name="Margesin R."/>
            <person name="Albuquerque L."/>
            <person name="Zhang D.-C."/>
            <person name="Froufe H.J.C."/>
            <person name="Severino R."/>
            <person name="Roxo I."/>
            <person name="Egas C."/>
            <person name="Da Costa M.S."/>
        </authorList>
    </citation>
    <scope>NUCLEOTIDE SEQUENCE [LARGE SCALE GENOMIC DNA]</scope>
    <source>
        <strain evidence="1 2">S20-91</strain>
    </source>
</reference>
<accession>A0A2S9H0D7</accession>
<protein>
    <submittedName>
        <fullName evidence="1">Uncharacterized protein</fullName>
    </submittedName>
</protein>
<name>A0A2S9H0D7_9BURK</name>
<dbReference type="EMBL" id="PUGF01000007">
    <property type="protein sequence ID" value="PRC93437.1"/>
    <property type="molecule type" value="Genomic_DNA"/>
</dbReference>
<sequence length="154" mass="17473">MKYISKGGRSLCYYTLRVNGKWMLNMNRYFFSLMLCILLSLVLGCSKPDQVKTIKSPTDGIFYTVEIYHEHSPVADGTRVYANLERHGKVERMLVLEGGDLTITDINWNGPYDATLCLNGGITDTFRNEVTLISGDTAVTIHNYLHENCNIQKK</sequence>
<proteinExistence type="predicted"/>
<dbReference type="AlphaFoldDB" id="A0A2S9H0D7"/>
<gene>
    <name evidence="1" type="ORF">S2091_1824</name>
</gene>